<feature type="compositionally biased region" description="Basic and acidic residues" evidence="6">
    <location>
        <begin position="217"/>
        <end position="226"/>
    </location>
</feature>
<organism evidence="8 9">
    <name type="scientific">Saitozyma podzolica</name>
    <dbReference type="NCBI Taxonomy" id="1890683"/>
    <lineage>
        <taxon>Eukaryota</taxon>
        <taxon>Fungi</taxon>
        <taxon>Dikarya</taxon>
        <taxon>Basidiomycota</taxon>
        <taxon>Agaricomycotina</taxon>
        <taxon>Tremellomycetes</taxon>
        <taxon>Tremellales</taxon>
        <taxon>Trimorphomycetaceae</taxon>
        <taxon>Saitozyma</taxon>
    </lineage>
</organism>
<reference evidence="8 9" key="1">
    <citation type="submission" date="2018-11" db="EMBL/GenBank/DDBJ databases">
        <title>Genome sequence of Saitozyma podzolica DSM 27192.</title>
        <authorList>
            <person name="Aliyu H."/>
            <person name="Gorte O."/>
            <person name="Ochsenreither K."/>
        </authorList>
    </citation>
    <scope>NUCLEOTIDE SEQUENCE [LARGE SCALE GENOMIC DNA]</scope>
    <source>
        <strain evidence="8 9">DSM 27192</strain>
    </source>
</reference>
<feature type="compositionally biased region" description="Low complexity" evidence="6">
    <location>
        <begin position="104"/>
        <end position="114"/>
    </location>
</feature>
<evidence type="ECO:0000256" key="5">
    <source>
        <dbReference type="RuleBase" id="RU366025"/>
    </source>
</evidence>
<gene>
    <name evidence="8" type="ORF">EHS25_007698</name>
</gene>
<evidence type="ECO:0000313" key="8">
    <source>
        <dbReference type="EMBL" id="RSH93342.1"/>
    </source>
</evidence>
<feature type="compositionally biased region" description="Low complexity" evidence="6">
    <location>
        <begin position="673"/>
        <end position="708"/>
    </location>
</feature>
<feature type="compositionally biased region" description="Basic and acidic residues" evidence="6">
    <location>
        <begin position="852"/>
        <end position="865"/>
    </location>
</feature>
<dbReference type="EMBL" id="RSCD01000004">
    <property type="protein sequence ID" value="RSH93342.1"/>
    <property type="molecule type" value="Genomic_DNA"/>
</dbReference>
<feature type="compositionally biased region" description="Low complexity" evidence="6">
    <location>
        <begin position="732"/>
        <end position="765"/>
    </location>
</feature>
<feature type="region of interest" description="Disordered" evidence="6">
    <location>
        <begin position="208"/>
        <end position="281"/>
    </location>
</feature>
<dbReference type="Gene3D" id="3.90.70.10">
    <property type="entry name" value="Cysteine proteinases"/>
    <property type="match status" value="2"/>
</dbReference>
<feature type="compositionally biased region" description="Basic and acidic residues" evidence="6">
    <location>
        <begin position="25"/>
        <end position="36"/>
    </location>
</feature>
<feature type="compositionally biased region" description="Pro residues" evidence="6">
    <location>
        <begin position="88"/>
        <end position="99"/>
    </location>
</feature>
<dbReference type="CDD" id="cd02257">
    <property type="entry name" value="Peptidase_C19"/>
    <property type="match status" value="1"/>
</dbReference>
<dbReference type="GO" id="GO:0006508">
    <property type="term" value="P:proteolysis"/>
    <property type="evidence" value="ECO:0007669"/>
    <property type="project" value="UniProtKB-KW"/>
</dbReference>
<feature type="compositionally biased region" description="Polar residues" evidence="6">
    <location>
        <begin position="766"/>
        <end position="776"/>
    </location>
</feature>
<dbReference type="GO" id="GO:0004843">
    <property type="term" value="F:cysteine-type deubiquitinase activity"/>
    <property type="evidence" value="ECO:0007669"/>
    <property type="project" value="UniProtKB-UniRule"/>
</dbReference>
<keyword evidence="3 5" id="KW-0645">Protease</keyword>
<evidence type="ECO:0000313" key="9">
    <source>
        <dbReference type="Proteomes" id="UP000279259"/>
    </source>
</evidence>
<evidence type="ECO:0000256" key="2">
    <source>
        <dbReference type="ARBA" id="ARBA00009085"/>
    </source>
</evidence>
<dbReference type="InterPro" id="IPR018200">
    <property type="entry name" value="USP_CS"/>
</dbReference>
<keyword evidence="5" id="KW-0833">Ubl conjugation pathway</keyword>
<evidence type="ECO:0000256" key="1">
    <source>
        <dbReference type="ARBA" id="ARBA00000707"/>
    </source>
</evidence>
<dbReference type="EC" id="3.4.19.12" evidence="5"/>
<keyword evidence="4 5" id="KW-0378">Hydrolase</keyword>
<dbReference type="PANTHER" id="PTHR24006">
    <property type="entry name" value="UBIQUITIN CARBOXYL-TERMINAL HYDROLASE"/>
    <property type="match status" value="1"/>
</dbReference>
<sequence>MSRLRFFRSQSTSSNGNGTAPFTLPEKKDIAPRDGIDGEDWSNGKTRETERLWGLENFGNTCYCNSVLQALYSCQPFRQFVESYPNAPPPMSALGPPPGTADVPNSPSLPSSPLAVTRGNPFDSPNGSAPALGTSADKRGWKGLGRRPTSSSSSAPSLATIQQGLPAKAPPAAPSTALPLVPLPAPDPNQPPPSVFETIQTLFAHLTYSPPHQPLAPRKDAKKEENAQTASLLPSDGPQPSLTTSSNPNVPQGPPLLASLPPPSAPRGGGPFQAGTLGRGVVRPEDLLKTVKRENDMFRGMSQQDAHEFLGWLLNRIAEEIEMVDRSLRSSGQPAVEDKGLGKTFVQNLFEGTLTNETRCLCCETHTSVTACLRGFSASEMLCQKNKFFCDSCCGLQEAEKRMKIKRLPNILALHLKRFKYQETLGRYTKLFYRVPFPIQLRLPNTSDESEDPDRLYELFAVVVHIGNGPHHGHYVCIVRSGGRWVMCDDENVEPIEDDDIFRYFGDYPSGAGYVLFYQAVDLNLAKLGLKIPERPPTPAPAPTAAMAGPVEDLIEVDEPTSPTQPQQTSPKIPLKVDIPTTPAQAPPSSPKAPSTISSTPSQSQPSLSGSMLLSQNGNRTPSVERQLGFPTQASTPTSAKSKEKESKWYQRKGKDKEADRGRGAAATPVKISSGAATPSSTPSAPTRQTTSTTLSSVGTGQTGSTFGINVPSAEGLAESLPAASRTDMGQSPSATTAMSSSVMSNFSAASASTNTSGSVSASANPPVSYTSQSSLGRKPSARGGRDRTVSASSQASTGSGYGGGGSLGRRLSGIGSGKSLLGRSGSLMKLGLGKKDKNGGSKGAGQEGIEEEMRKEEEREGLLS</sequence>
<feature type="compositionally biased region" description="Low complexity" evidence="6">
    <location>
        <begin position="809"/>
        <end position="832"/>
    </location>
</feature>
<evidence type="ECO:0000256" key="4">
    <source>
        <dbReference type="ARBA" id="ARBA00022801"/>
    </source>
</evidence>
<feature type="compositionally biased region" description="Low complexity" evidence="6">
    <location>
        <begin position="560"/>
        <end position="571"/>
    </location>
</feature>
<accession>A0A427YQH6</accession>
<dbReference type="GO" id="GO:0016579">
    <property type="term" value="P:protein deubiquitination"/>
    <property type="evidence" value="ECO:0007669"/>
    <property type="project" value="InterPro"/>
</dbReference>
<feature type="region of interest" description="Disordered" evidence="6">
    <location>
        <begin position="557"/>
        <end position="865"/>
    </location>
</feature>
<proteinExistence type="inferred from homology"/>
<feature type="region of interest" description="Disordered" evidence="6">
    <location>
        <begin position="1"/>
        <end position="44"/>
    </location>
</feature>
<evidence type="ECO:0000256" key="6">
    <source>
        <dbReference type="SAM" id="MobiDB-lite"/>
    </source>
</evidence>
<name>A0A427YQH6_9TREE</name>
<dbReference type="GO" id="GO:0005634">
    <property type="term" value="C:nucleus"/>
    <property type="evidence" value="ECO:0007669"/>
    <property type="project" value="TreeGrafter"/>
</dbReference>
<dbReference type="Pfam" id="PF00443">
    <property type="entry name" value="UCH"/>
    <property type="match status" value="1"/>
</dbReference>
<feature type="compositionally biased region" description="Polar residues" evidence="6">
    <location>
        <begin position="227"/>
        <end position="250"/>
    </location>
</feature>
<dbReference type="SUPFAM" id="SSF54001">
    <property type="entry name" value="Cysteine proteinases"/>
    <property type="match status" value="1"/>
</dbReference>
<keyword evidence="9" id="KW-1185">Reference proteome</keyword>
<dbReference type="PROSITE" id="PS00973">
    <property type="entry name" value="USP_2"/>
    <property type="match status" value="1"/>
</dbReference>
<dbReference type="InterPro" id="IPR028889">
    <property type="entry name" value="USP"/>
</dbReference>
<comment type="caution">
    <text evidence="8">The sequence shown here is derived from an EMBL/GenBank/DDBJ whole genome shotgun (WGS) entry which is preliminary data.</text>
</comment>
<feature type="compositionally biased region" description="Low complexity" evidence="6">
    <location>
        <begin position="592"/>
        <end position="616"/>
    </location>
</feature>
<evidence type="ECO:0000256" key="3">
    <source>
        <dbReference type="ARBA" id="ARBA00022670"/>
    </source>
</evidence>
<dbReference type="OrthoDB" id="27652at2759"/>
<dbReference type="Proteomes" id="UP000279259">
    <property type="component" value="Unassembled WGS sequence"/>
</dbReference>
<comment type="catalytic activity">
    <reaction evidence="1 5">
        <text>Thiol-dependent hydrolysis of ester, thioester, amide, peptide and isopeptide bonds formed by the C-terminal Gly of ubiquitin (a 76-residue protein attached to proteins as an intracellular targeting signal).</text>
        <dbReference type="EC" id="3.4.19.12"/>
    </reaction>
</comment>
<comment type="similarity">
    <text evidence="2 5">Belongs to the peptidase C19 family.</text>
</comment>
<evidence type="ECO:0000259" key="7">
    <source>
        <dbReference type="PROSITE" id="PS50235"/>
    </source>
</evidence>
<dbReference type="InterPro" id="IPR001394">
    <property type="entry name" value="Peptidase_C19_UCH"/>
</dbReference>
<dbReference type="PANTHER" id="PTHR24006:SF733">
    <property type="entry name" value="RE52890P"/>
    <property type="match status" value="1"/>
</dbReference>
<dbReference type="AlphaFoldDB" id="A0A427YQH6"/>
<dbReference type="PROSITE" id="PS00972">
    <property type="entry name" value="USP_1"/>
    <property type="match status" value="1"/>
</dbReference>
<feature type="region of interest" description="Disordered" evidence="6">
    <location>
        <begin position="88"/>
        <end position="195"/>
    </location>
</feature>
<feature type="compositionally biased region" description="Low complexity" evidence="6">
    <location>
        <begin position="146"/>
        <end position="160"/>
    </location>
</feature>
<feature type="compositionally biased region" description="Basic and acidic residues" evidence="6">
    <location>
        <begin position="641"/>
        <end position="663"/>
    </location>
</feature>
<feature type="domain" description="USP" evidence="7">
    <location>
        <begin position="53"/>
        <end position="521"/>
    </location>
</feature>
<keyword evidence="5" id="KW-0788">Thiol protease</keyword>
<feature type="compositionally biased region" description="Polar residues" evidence="6">
    <location>
        <begin position="8"/>
        <end position="20"/>
    </location>
</feature>
<protein>
    <recommendedName>
        <fullName evidence="5">Ubiquitin carboxyl-terminal hydrolase</fullName>
        <ecNumber evidence="5">3.4.19.12</ecNumber>
    </recommendedName>
</protein>
<dbReference type="PROSITE" id="PS50235">
    <property type="entry name" value="USP_3"/>
    <property type="match status" value="1"/>
</dbReference>
<feature type="compositionally biased region" description="Pro residues" evidence="6">
    <location>
        <begin position="181"/>
        <end position="194"/>
    </location>
</feature>
<dbReference type="GO" id="GO:0005829">
    <property type="term" value="C:cytosol"/>
    <property type="evidence" value="ECO:0007669"/>
    <property type="project" value="TreeGrafter"/>
</dbReference>
<dbReference type="STRING" id="1890683.A0A427YQH6"/>
<dbReference type="InterPro" id="IPR050164">
    <property type="entry name" value="Peptidase_C19"/>
</dbReference>
<feature type="compositionally biased region" description="Polar residues" evidence="6">
    <location>
        <begin position="617"/>
        <end position="640"/>
    </location>
</feature>
<dbReference type="InterPro" id="IPR038765">
    <property type="entry name" value="Papain-like_cys_pep_sf"/>
</dbReference>